<dbReference type="Proteomes" id="UP000749010">
    <property type="component" value="Unassembled WGS sequence"/>
</dbReference>
<comment type="similarity">
    <text evidence="1">Belongs to the spermidine/spermine synthase family.</text>
</comment>
<dbReference type="NCBIfam" id="NF037959">
    <property type="entry name" value="MFS_SpdSyn"/>
    <property type="match status" value="1"/>
</dbReference>
<dbReference type="Gene3D" id="3.40.50.150">
    <property type="entry name" value="Vaccinia Virus protein VP39"/>
    <property type="match status" value="1"/>
</dbReference>
<dbReference type="PROSITE" id="PS51006">
    <property type="entry name" value="PABS_2"/>
    <property type="match status" value="1"/>
</dbReference>
<dbReference type="PANTHER" id="PTHR43317">
    <property type="entry name" value="THERMOSPERMINE SYNTHASE ACAULIS5"/>
    <property type="match status" value="1"/>
</dbReference>
<dbReference type="CDD" id="cd02440">
    <property type="entry name" value="AdoMet_MTases"/>
    <property type="match status" value="1"/>
</dbReference>
<dbReference type="PANTHER" id="PTHR43317:SF1">
    <property type="entry name" value="THERMOSPERMINE SYNTHASE ACAULIS5"/>
    <property type="match status" value="1"/>
</dbReference>
<keyword evidence="2 4" id="KW-0808">Transferase</keyword>
<dbReference type="InterPro" id="IPR030374">
    <property type="entry name" value="PABS"/>
</dbReference>
<sequence>MCPASRSAFAERIRGLLGALAGPLPWQRERREANLIDVSEKAGVRYLHFSSDWVQGAMRLQRPNTLELPYTREMMAGLLLREPPWPREALLIGLGAGSLAKFIYHQLPETKITAVEIDPQVEVIARLHFKLPDDPRRLRVLIGDGAAHMLAGDSRYDYILVDGFDKKARAGVLDTQPFYQACRSRLSDSGLLAVNLLGRERGFQASSQRIADAFDGRALVFPSCDSGNAIAFAAAGDPVDSSFDELISRAHQCQAATGLNLLPTIARLQVARRQQGDRLTI</sequence>
<protein>
    <submittedName>
        <fullName evidence="6">Spermidine synthase</fullName>
    </submittedName>
</protein>
<feature type="domain" description="PABS" evidence="5">
    <location>
        <begin position="6"/>
        <end position="237"/>
    </location>
</feature>
<evidence type="ECO:0000256" key="1">
    <source>
        <dbReference type="ARBA" id="ARBA00007867"/>
    </source>
</evidence>
<evidence type="ECO:0000313" key="6">
    <source>
        <dbReference type="EMBL" id="NMQ26468.1"/>
    </source>
</evidence>
<dbReference type="EMBL" id="SPMY01000003">
    <property type="protein sequence ID" value="NMQ26468.1"/>
    <property type="molecule type" value="Genomic_DNA"/>
</dbReference>
<dbReference type="Pfam" id="PF01564">
    <property type="entry name" value="Spermine_synth"/>
    <property type="match status" value="1"/>
</dbReference>
<dbReference type="SUPFAM" id="SSF53335">
    <property type="entry name" value="S-adenosyl-L-methionine-dependent methyltransferases"/>
    <property type="match status" value="1"/>
</dbReference>
<organism evidence="6 7">
    <name type="scientific">Candidatus Accumulibacter phosphatis</name>
    <dbReference type="NCBI Taxonomy" id="327160"/>
    <lineage>
        <taxon>Bacteria</taxon>
        <taxon>Pseudomonadati</taxon>
        <taxon>Pseudomonadota</taxon>
        <taxon>Betaproteobacteria</taxon>
        <taxon>Candidatus Accumulibacter</taxon>
    </lineage>
</organism>
<evidence type="ECO:0000259" key="5">
    <source>
        <dbReference type="PROSITE" id="PS51006"/>
    </source>
</evidence>
<accession>A0ABX1TT82</accession>
<dbReference type="InterPro" id="IPR029063">
    <property type="entry name" value="SAM-dependent_MTases_sf"/>
</dbReference>
<keyword evidence="3 4" id="KW-0620">Polyamine biosynthesis</keyword>
<evidence type="ECO:0000313" key="7">
    <source>
        <dbReference type="Proteomes" id="UP000749010"/>
    </source>
</evidence>
<reference evidence="6 7" key="1">
    <citation type="submission" date="2019-03" db="EMBL/GenBank/DDBJ databases">
        <title>Metabolic reconstructions from genomes of highly enriched 'Candidatus Accumulibacter' and 'Candidatus Competibacter' bioreactor populations.</title>
        <authorList>
            <person name="Annavajhala M.K."/>
            <person name="Welles L."/>
            <person name="Abbas B."/>
            <person name="Sorokin D."/>
            <person name="Park H."/>
            <person name="Van Loosdrecht M."/>
            <person name="Chandran K."/>
        </authorList>
    </citation>
    <scope>NUCLEOTIDE SEQUENCE [LARGE SCALE GENOMIC DNA]</scope>
    <source>
        <strain evidence="6 7">SBR_S</strain>
    </source>
</reference>
<evidence type="ECO:0000256" key="2">
    <source>
        <dbReference type="ARBA" id="ARBA00022679"/>
    </source>
</evidence>
<keyword evidence="7" id="KW-1185">Reference proteome</keyword>
<name>A0ABX1TT82_9PROT</name>
<comment type="caution">
    <text evidence="6">The sequence shown here is derived from an EMBL/GenBank/DDBJ whole genome shotgun (WGS) entry which is preliminary data.</text>
</comment>
<evidence type="ECO:0000256" key="4">
    <source>
        <dbReference type="PROSITE-ProRule" id="PRU00354"/>
    </source>
</evidence>
<evidence type="ECO:0000256" key="3">
    <source>
        <dbReference type="ARBA" id="ARBA00023115"/>
    </source>
</evidence>
<gene>
    <name evidence="6" type="ORF">E4Q23_01055</name>
</gene>
<proteinExistence type="inferred from homology"/>
<feature type="active site" description="Proton acceptor" evidence="4">
    <location>
        <position position="162"/>
    </location>
</feature>